<accession>A0ABW8F0I8</accession>
<keyword evidence="2" id="KW-0472">Membrane</keyword>
<dbReference type="InterPro" id="IPR000160">
    <property type="entry name" value="GGDEF_dom"/>
</dbReference>
<reference evidence="5 6" key="1">
    <citation type="submission" date="2024-10" db="EMBL/GenBank/DDBJ databases">
        <title>The Natural Products Discovery Center: Release of the First 8490 Sequenced Strains for Exploring Actinobacteria Biosynthetic Diversity.</title>
        <authorList>
            <person name="Kalkreuter E."/>
            <person name="Kautsar S.A."/>
            <person name="Yang D."/>
            <person name="Bader C.D."/>
            <person name="Teijaro C.N."/>
            <person name="Fluegel L."/>
            <person name="Davis C.M."/>
            <person name="Simpson J.R."/>
            <person name="Lauterbach L."/>
            <person name="Steele A.D."/>
            <person name="Gui C."/>
            <person name="Meng S."/>
            <person name="Li G."/>
            <person name="Viehrig K."/>
            <person name="Ye F."/>
            <person name="Su P."/>
            <person name="Kiefer A.F."/>
            <person name="Nichols A."/>
            <person name="Cepeda A.J."/>
            <person name="Yan W."/>
            <person name="Fan B."/>
            <person name="Jiang Y."/>
            <person name="Adhikari A."/>
            <person name="Zheng C.-J."/>
            <person name="Schuster L."/>
            <person name="Cowan T.M."/>
            <person name="Smanski M.J."/>
            <person name="Chevrette M.G."/>
            <person name="De Carvalho L.P.S."/>
            <person name="Shen B."/>
        </authorList>
    </citation>
    <scope>NUCLEOTIDE SEQUENCE [LARGE SCALE GENOMIC DNA]</scope>
    <source>
        <strain evidence="5 6">NPDC087045</strain>
    </source>
</reference>
<dbReference type="InterPro" id="IPR001633">
    <property type="entry name" value="EAL_dom"/>
</dbReference>
<evidence type="ECO:0000259" key="3">
    <source>
        <dbReference type="PROSITE" id="PS50883"/>
    </source>
</evidence>
<dbReference type="EMBL" id="JBIUZV010000006">
    <property type="protein sequence ID" value="MFJ3046776.1"/>
    <property type="molecule type" value="Genomic_DNA"/>
</dbReference>
<keyword evidence="1" id="KW-0175">Coiled coil</keyword>
<dbReference type="InterPro" id="IPR035919">
    <property type="entry name" value="EAL_sf"/>
</dbReference>
<dbReference type="InterPro" id="IPR029787">
    <property type="entry name" value="Nucleotide_cyclase"/>
</dbReference>
<dbReference type="InterPro" id="IPR050706">
    <property type="entry name" value="Cyclic-di-GMP_PDE-like"/>
</dbReference>
<dbReference type="PANTHER" id="PTHR33121:SF79">
    <property type="entry name" value="CYCLIC DI-GMP PHOSPHODIESTERASE PDED-RELATED"/>
    <property type="match status" value="1"/>
</dbReference>
<name>A0ABW8F0I8_9BURK</name>
<evidence type="ECO:0000313" key="5">
    <source>
        <dbReference type="EMBL" id="MFJ3046776.1"/>
    </source>
</evidence>
<gene>
    <name evidence="5" type="ORF">ACIPEN_13175</name>
</gene>
<comment type="caution">
    <text evidence="5">The sequence shown here is derived from an EMBL/GenBank/DDBJ whole genome shotgun (WGS) entry which is preliminary data.</text>
</comment>
<keyword evidence="2" id="KW-0812">Transmembrane</keyword>
<dbReference type="Proteomes" id="UP001617427">
    <property type="component" value="Unassembled WGS sequence"/>
</dbReference>
<dbReference type="SUPFAM" id="SSF141868">
    <property type="entry name" value="EAL domain-like"/>
    <property type="match status" value="1"/>
</dbReference>
<evidence type="ECO:0000313" key="6">
    <source>
        <dbReference type="Proteomes" id="UP001617427"/>
    </source>
</evidence>
<dbReference type="InterPro" id="IPR043128">
    <property type="entry name" value="Rev_trsase/Diguanyl_cyclase"/>
</dbReference>
<keyword evidence="2" id="KW-1133">Transmembrane helix</keyword>
<dbReference type="CDD" id="cd01948">
    <property type="entry name" value="EAL"/>
    <property type="match status" value="1"/>
</dbReference>
<dbReference type="PROSITE" id="PS50887">
    <property type="entry name" value="GGDEF"/>
    <property type="match status" value="1"/>
</dbReference>
<dbReference type="PANTHER" id="PTHR33121">
    <property type="entry name" value="CYCLIC DI-GMP PHOSPHODIESTERASE PDEF"/>
    <property type="match status" value="1"/>
</dbReference>
<dbReference type="SUPFAM" id="SSF55073">
    <property type="entry name" value="Nucleotide cyclase"/>
    <property type="match status" value="1"/>
</dbReference>
<evidence type="ECO:0000256" key="1">
    <source>
        <dbReference type="SAM" id="Coils"/>
    </source>
</evidence>
<feature type="domain" description="EAL" evidence="3">
    <location>
        <begin position="283"/>
        <end position="535"/>
    </location>
</feature>
<dbReference type="Gene3D" id="3.30.70.270">
    <property type="match status" value="1"/>
</dbReference>
<dbReference type="Pfam" id="PF00990">
    <property type="entry name" value="GGDEF"/>
    <property type="match status" value="1"/>
</dbReference>
<feature type="transmembrane region" description="Helical" evidence="2">
    <location>
        <begin position="16"/>
        <end position="35"/>
    </location>
</feature>
<feature type="domain" description="GGDEF" evidence="4">
    <location>
        <begin position="140"/>
        <end position="274"/>
    </location>
</feature>
<protein>
    <submittedName>
        <fullName evidence="5">Bifunctional diguanylate cyclase/phosphodiesterase</fullName>
    </submittedName>
</protein>
<proteinExistence type="predicted"/>
<sequence length="543" mass="60442">MLNRTDAGLSRRGYRWAIYTILFLVMGAGITLSHVMSNAASAIHRAAQPSVSDALSESRPHDLPALRERHELIGHYVDRIAKLVYWFDLLALGTAVILLYHVWVRFRVEDRLAHQASHEPLTGLGHRRAFEQRLANLHGAPHSLLLASIERFDRISSAYGHEFADHLTIGISARLSKVARQFEADVFRLDGGGFLLLYRHELGSPRFNDAVAALREQMTVPFVHRAHEVFPLLSLGAAEYPRHGSTPAQLLRNVVAASQSARRLGNGLLVTYSEELNAQAERRLDLEAQIVRAVERNELLLHFQPQQRLSDGSLSGFEALLRWRRNGLLVSPMEFIPAAEESGQIVAIGDWVLEEACRQIRRLQENNTPTSVAVNISPRQFLHPSFAAKIEDLLSKTGIDASLLELEITEGAVMEQTESAIGLLKHLRGLGLKLAIDDFGTGYSSLGYLKRFPIDKLKIDQSFIRQLEHTTQDAAIVRAVIDLGCNLEMCVTAEGVETLAQREWLQRAGCDQIQGYLYGKPMPATEALAFARARWVAGCGEPA</sequence>
<feature type="coiled-coil region" evidence="1">
    <location>
        <begin position="269"/>
        <end position="297"/>
    </location>
</feature>
<keyword evidence="6" id="KW-1185">Reference proteome</keyword>
<feature type="transmembrane region" description="Helical" evidence="2">
    <location>
        <begin position="83"/>
        <end position="103"/>
    </location>
</feature>
<evidence type="ECO:0000256" key="2">
    <source>
        <dbReference type="SAM" id="Phobius"/>
    </source>
</evidence>
<dbReference type="PROSITE" id="PS50883">
    <property type="entry name" value="EAL"/>
    <property type="match status" value="1"/>
</dbReference>
<dbReference type="SMART" id="SM00267">
    <property type="entry name" value="GGDEF"/>
    <property type="match status" value="1"/>
</dbReference>
<dbReference type="Pfam" id="PF00563">
    <property type="entry name" value="EAL"/>
    <property type="match status" value="1"/>
</dbReference>
<dbReference type="Gene3D" id="3.20.20.450">
    <property type="entry name" value="EAL domain"/>
    <property type="match status" value="1"/>
</dbReference>
<evidence type="ECO:0000259" key="4">
    <source>
        <dbReference type="PROSITE" id="PS50887"/>
    </source>
</evidence>
<organism evidence="5 6">
    <name type="scientific">Herbaspirillum chlorophenolicum</name>
    <dbReference type="NCBI Taxonomy" id="211589"/>
    <lineage>
        <taxon>Bacteria</taxon>
        <taxon>Pseudomonadati</taxon>
        <taxon>Pseudomonadota</taxon>
        <taxon>Betaproteobacteria</taxon>
        <taxon>Burkholderiales</taxon>
        <taxon>Oxalobacteraceae</taxon>
        <taxon>Herbaspirillum</taxon>
    </lineage>
</organism>
<dbReference type="CDD" id="cd01949">
    <property type="entry name" value="GGDEF"/>
    <property type="match status" value="1"/>
</dbReference>
<dbReference type="RefSeq" id="WP_402701026.1">
    <property type="nucleotide sequence ID" value="NZ_JBIUZV010000006.1"/>
</dbReference>
<dbReference type="SMART" id="SM00052">
    <property type="entry name" value="EAL"/>
    <property type="match status" value="1"/>
</dbReference>